<dbReference type="GO" id="GO:0003677">
    <property type="term" value="F:DNA binding"/>
    <property type="evidence" value="ECO:0007669"/>
    <property type="project" value="UniProtKB-KW"/>
</dbReference>
<keyword evidence="6 15" id="KW-0347">Helicase</keyword>
<gene>
    <name evidence="16" type="ORF">CW740_11410</name>
</gene>
<dbReference type="EC" id="5.6.2.4" evidence="13 15"/>
<dbReference type="PROSITE" id="PS51192">
    <property type="entry name" value="HELICASE_ATP_BIND_1"/>
    <property type="match status" value="1"/>
</dbReference>
<dbReference type="KEGG" id="kpd:CW740_11410"/>
<keyword evidence="3 15" id="KW-0547">Nucleotide-binding</keyword>
<dbReference type="FunFam" id="3.40.50.300:FF:000391">
    <property type="entry name" value="ATP-dependent DNA helicase RecG"/>
    <property type="match status" value="1"/>
</dbReference>
<comment type="similarity">
    <text evidence="1 15">Belongs to the helicase family. RecG subfamily.</text>
</comment>
<dbReference type="SUPFAM" id="SSF52540">
    <property type="entry name" value="P-loop containing nucleoside triphosphate hydrolases"/>
    <property type="match status" value="2"/>
</dbReference>
<dbReference type="InterPro" id="IPR033454">
    <property type="entry name" value="RecG_wedge"/>
</dbReference>
<dbReference type="Pfam" id="PF19833">
    <property type="entry name" value="RecG_dom3_C"/>
    <property type="match status" value="1"/>
</dbReference>
<dbReference type="GO" id="GO:0006281">
    <property type="term" value="P:DNA repair"/>
    <property type="evidence" value="ECO:0007669"/>
    <property type="project" value="UniProtKB-UniRule"/>
</dbReference>
<dbReference type="CDD" id="cd04488">
    <property type="entry name" value="RecG_wedge_OBF"/>
    <property type="match status" value="1"/>
</dbReference>
<dbReference type="Gene3D" id="3.40.50.300">
    <property type="entry name" value="P-loop containing nucleotide triphosphate hydrolases"/>
    <property type="match status" value="2"/>
</dbReference>
<dbReference type="OrthoDB" id="9804325at2"/>
<evidence type="ECO:0000256" key="1">
    <source>
        <dbReference type="ARBA" id="ARBA00007504"/>
    </source>
</evidence>
<keyword evidence="4 15" id="KW-0227">DNA damage</keyword>
<evidence type="ECO:0000256" key="13">
    <source>
        <dbReference type="ARBA" id="ARBA00034808"/>
    </source>
</evidence>
<dbReference type="InterPro" id="IPR045562">
    <property type="entry name" value="RecG_dom3_C"/>
</dbReference>
<evidence type="ECO:0000256" key="10">
    <source>
        <dbReference type="ARBA" id="ARBA00023204"/>
    </source>
</evidence>
<evidence type="ECO:0000313" key="16">
    <source>
        <dbReference type="EMBL" id="AUD79821.1"/>
    </source>
</evidence>
<evidence type="ECO:0000256" key="6">
    <source>
        <dbReference type="ARBA" id="ARBA00022806"/>
    </source>
</evidence>
<evidence type="ECO:0000256" key="12">
    <source>
        <dbReference type="ARBA" id="ARBA00034617"/>
    </source>
</evidence>
<dbReference type="GO" id="GO:0006310">
    <property type="term" value="P:DNA recombination"/>
    <property type="evidence" value="ECO:0007669"/>
    <property type="project" value="UniProtKB-UniRule"/>
</dbReference>
<reference evidence="16 17" key="1">
    <citation type="submission" date="2017-12" db="EMBL/GenBank/DDBJ databases">
        <title>Kangiella profundi FT102 completed genome.</title>
        <authorList>
            <person name="Xu J."/>
            <person name="Wang J."/>
            <person name="Lu Y."/>
        </authorList>
    </citation>
    <scope>NUCLEOTIDE SEQUENCE [LARGE SCALE GENOMIC DNA]</scope>
    <source>
        <strain evidence="16 17">FT102</strain>
    </source>
</reference>
<keyword evidence="8" id="KW-0238">DNA-binding</keyword>
<dbReference type="InterPro" id="IPR014001">
    <property type="entry name" value="Helicase_ATP-bd"/>
</dbReference>
<dbReference type="InterPro" id="IPR012340">
    <property type="entry name" value="NA-bd_OB-fold"/>
</dbReference>
<organism evidence="16 17">
    <name type="scientific">Kangiella profundi</name>
    <dbReference type="NCBI Taxonomy" id="1561924"/>
    <lineage>
        <taxon>Bacteria</taxon>
        <taxon>Pseudomonadati</taxon>
        <taxon>Pseudomonadota</taxon>
        <taxon>Gammaproteobacteria</taxon>
        <taxon>Kangiellales</taxon>
        <taxon>Kangiellaceae</taxon>
        <taxon>Kangiella</taxon>
    </lineage>
</organism>
<keyword evidence="5 15" id="KW-0378">Hydrolase</keyword>
<keyword evidence="17" id="KW-1185">Reference proteome</keyword>
<evidence type="ECO:0000256" key="9">
    <source>
        <dbReference type="ARBA" id="ARBA00023172"/>
    </source>
</evidence>
<dbReference type="AlphaFoldDB" id="A0A2K9AXF6"/>
<sequence>MAISKLAADINLEKLPCTSLKGVGPKVAEKLEKLHIQSVLDLLFHLPLRYEDRTRVRSIASLKDGERALIKVTVELAQVKYGKRRSLVCRASDESASIDFRFFYFNKGQQQRLQRGAEFYAFGEVRRYGFQFSMVHPELTAINSGTSAPLLESLTPIYPATEGLHQASFRHMMKQAVTLLKKHPIENLLPASIMQSLKLSDINASLAWIHSPPKDADLAQLESNQTPAVRRLISEELLAQQLSLLLQRNQQKDYTAPVLKHSGKLQGQLLQQLPFKPTAAQKSVIEEIITDLEQPHPMLRLLQGDVGAGKTLVAAQAALQAIEAGYQVAVMAPTELLADQHYQSFSQWFEAMDIPCVFLASKLTASQRKAALEAIASGEAKLIVGTHALFQKGVEYHKLGLAIIDEQHRFGVNQRLMLKQKAPEGMQLHQLMMTATPIPRTLAMTVYADMDVSIIDELPPGRTPVQTVALADQKRDQVIKRIETACRDENRQVYWVCTLIDESEEIQCQAAESAANLLTQQLPDCRVGLLHGRLKPEQKQMVMDKFKQGELDILVATTVIEVGVDVPNASLMVIENPERLGLSQLHQLRGRVGRGSVESHCVLLYQHPLSDNAKARIQVMRETNDGFVIAEEDLRLRGPGEMLGTRQTGEVSLRFADLVRDAELIPAIQQQAHDLIAENNELAHKICQRWLGARQEFADV</sequence>
<evidence type="ECO:0000256" key="11">
    <source>
        <dbReference type="ARBA" id="ARBA00023235"/>
    </source>
</evidence>
<proteinExistence type="inferred from homology"/>
<evidence type="ECO:0000256" key="2">
    <source>
        <dbReference type="ARBA" id="ARBA00017846"/>
    </source>
</evidence>
<dbReference type="Pfam" id="PF00270">
    <property type="entry name" value="DEAD"/>
    <property type="match status" value="1"/>
</dbReference>
<dbReference type="GO" id="GO:0005524">
    <property type="term" value="F:ATP binding"/>
    <property type="evidence" value="ECO:0007669"/>
    <property type="project" value="UniProtKB-KW"/>
</dbReference>
<dbReference type="Proteomes" id="UP000232693">
    <property type="component" value="Chromosome"/>
</dbReference>
<dbReference type="InterPro" id="IPR047112">
    <property type="entry name" value="RecG/Mfd"/>
</dbReference>
<protein>
    <recommendedName>
        <fullName evidence="2 15">ATP-dependent DNA helicase RecG</fullName>
        <ecNumber evidence="13 15">5.6.2.4</ecNumber>
    </recommendedName>
</protein>
<dbReference type="NCBIfam" id="NF008165">
    <property type="entry name" value="PRK10917.1-3"/>
    <property type="match status" value="1"/>
</dbReference>
<dbReference type="SUPFAM" id="SSF50249">
    <property type="entry name" value="Nucleic acid-binding proteins"/>
    <property type="match status" value="1"/>
</dbReference>
<dbReference type="PANTHER" id="PTHR47964">
    <property type="entry name" value="ATP-DEPENDENT DNA HELICASE HOMOLOG RECG, CHLOROPLASTIC"/>
    <property type="match status" value="1"/>
</dbReference>
<dbReference type="GO" id="GO:0016887">
    <property type="term" value="F:ATP hydrolysis activity"/>
    <property type="evidence" value="ECO:0007669"/>
    <property type="project" value="RHEA"/>
</dbReference>
<keyword evidence="10 15" id="KW-0234">DNA repair</keyword>
<comment type="catalytic activity">
    <reaction evidence="12 15">
        <text>Couples ATP hydrolysis with the unwinding of duplex DNA by translocating in the 3'-5' direction.</text>
        <dbReference type="EC" id="5.6.2.4"/>
    </reaction>
</comment>
<dbReference type="InterPro" id="IPR001650">
    <property type="entry name" value="Helicase_C-like"/>
</dbReference>
<keyword evidence="9 15" id="KW-0233">DNA recombination</keyword>
<evidence type="ECO:0000256" key="3">
    <source>
        <dbReference type="ARBA" id="ARBA00022741"/>
    </source>
</evidence>
<evidence type="ECO:0000256" key="15">
    <source>
        <dbReference type="RuleBase" id="RU363016"/>
    </source>
</evidence>
<evidence type="ECO:0000313" key="17">
    <source>
        <dbReference type="Proteomes" id="UP000232693"/>
    </source>
</evidence>
<keyword evidence="11" id="KW-0413">Isomerase</keyword>
<dbReference type="GO" id="GO:0043138">
    <property type="term" value="F:3'-5' DNA helicase activity"/>
    <property type="evidence" value="ECO:0007669"/>
    <property type="project" value="UniProtKB-EC"/>
</dbReference>
<evidence type="ECO:0000256" key="8">
    <source>
        <dbReference type="ARBA" id="ARBA00023125"/>
    </source>
</evidence>
<dbReference type="NCBIfam" id="TIGR00643">
    <property type="entry name" value="recG"/>
    <property type="match status" value="1"/>
</dbReference>
<evidence type="ECO:0000256" key="14">
    <source>
        <dbReference type="ARBA" id="ARBA00048988"/>
    </source>
</evidence>
<dbReference type="PROSITE" id="PS51194">
    <property type="entry name" value="HELICASE_CTER"/>
    <property type="match status" value="1"/>
</dbReference>
<dbReference type="InterPro" id="IPR004609">
    <property type="entry name" value="ATP-dep_DNA_helicase_RecG"/>
</dbReference>
<dbReference type="SMART" id="SM00487">
    <property type="entry name" value="DEXDc"/>
    <property type="match status" value="1"/>
</dbReference>
<dbReference type="SMART" id="SM00490">
    <property type="entry name" value="HELICc"/>
    <property type="match status" value="1"/>
</dbReference>
<dbReference type="Pfam" id="PF17191">
    <property type="entry name" value="RecG_wedge"/>
    <property type="match status" value="1"/>
</dbReference>
<dbReference type="Gene3D" id="2.40.50.140">
    <property type="entry name" value="Nucleic acid-binding proteins"/>
    <property type="match status" value="1"/>
</dbReference>
<comment type="catalytic activity">
    <reaction evidence="14 15">
        <text>ATP + H2O = ADP + phosphate + H(+)</text>
        <dbReference type="Rhea" id="RHEA:13065"/>
        <dbReference type="ChEBI" id="CHEBI:15377"/>
        <dbReference type="ChEBI" id="CHEBI:15378"/>
        <dbReference type="ChEBI" id="CHEBI:30616"/>
        <dbReference type="ChEBI" id="CHEBI:43474"/>
        <dbReference type="ChEBI" id="CHEBI:456216"/>
        <dbReference type="EC" id="5.6.2.4"/>
    </reaction>
</comment>
<dbReference type="Pfam" id="PF00271">
    <property type="entry name" value="Helicase_C"/>
    <property type="match status" value="1"/>
</dbReference>
<evidence type="ECO:0000256" key="5">
    <source>
        <dbReference type="ARBA" id="ARBA00022801"/>
    </source>
</evidence>
<comment type="function">
    <text evidence="15">Plays a critical role in recombination and DNA repair. Helps process Holliday junction intermediates to mature products by catalyzing branch migration. Has replication fork regression activity, unwinds stalled or blocked replication forks to make a HJ that can be resolved. Has a DNA unwinding activity characteristic of a DNA helicase with 3'-5' polarity.</text>
</comment>
<dbReference type="NCBIfam" id="NF008163">
    <property type="entry name" value="PRK10917.1-1"/>
    <property type="match status" value="1"/>
</dbReference>
<dbReference type="InterPro" id="IPR027417">
    <property type="entry name" value="P-loop_NTPase"/>
</dbReference>
<dbReference type="EMBL" id="CP025120">
    <property type="protein sequence ID" value="AUD79821.1"/>
    <property type="molecule type" value="Genomic_DNA"/>
</dbReference>
<dbReference type="NCBIfam" id="NF008168">
    <property type="entry name" value="PRK10917.2-2"/>
    <property type="match status" value="1"/>
</dbReference>
<evidence type="ECO:0000256" key="4">
    <source>
        <dbReference type="ARBA" id="ARBA00022763"/>
    </source>
</evidence>
<dbReference type="CDD" id="cd17992">
    <property type="entry name" value="DEXHc_RecG"/>
    <property type="match status" value="1"/>
</dbReference>
<evidence type="ECO:0000256" key="7">
    <source>
        <dbReference type="ARBA" id="ARBA00022840"/>
    </source>
</evidence>
<dbReference type="RefSeq" id="WP_106647613.1">
    <property type="nucleotide sequence ID" value="NZ_BMGO01000001.1"/>
</dbReference>
<keyword evidence="7 15" id="KW-0067">ATP-binding</keyword>
<accession>A0A2K9AXF6</accession>
<dbReference type="PANTHER" id="PTHR47964:SF1">
    <property type="entry name" value="ATP-DEPENDENT DNA HELICASE HOMOLOG RECG, CHLOROPLASTIC"/>
    <property type="match status" value="1"/>
</dbReference>
<name>A0A2K9AXF6_9GAMM</name>
<dbReference type="InterPro" id="IPR011545">
    <property type="entry name" value="DEAD/DEAH_box_helicase_dom"/>
</dbReference>